<organism evidence="3 4">
    <name type="scientific">Candidatus Woykebacteria bacterium RBG_19FT_COMBO_43_10</name>
    <dbReference type="NCBI Taxonomy" id="1802598"/>
    <lineage>
        <taxon>Bacteria</taxon>
        <taxon>Candidatus Woykeibacteriota</taxon>
    </lineage>
</organism>
<evidence type="ECO:0000313" key="4">
    <source>
        <dbReference type="Proteomes" id="UP000176645"/>
    </source>
</evidence>
<comment type="caution">
    <text evidence="3">The sequence shown here is derived from an EMBL/GenBank/DDBJ whole genome shotgun (WGS) entry which is preliminary data.</text>
</comment>
<keyword evidence="2" id="KW-1133">Transmembrane helix</keyword>
<gene>
    <name evidence="3" type="ORF">A2Z42_01095</name>
</gene>
<protein>
    <recommendedName>
        <fullName evidence="5">Type II secretion system protein GspG C-terminal domain-containing protein</fullName>
    </recommendedName>
</protein>
<keyword evidence="2" id="KW-0812">Transmembrane</keyword>
<feature type="transmembrane region" description="Helical" evidence="2">
    <location>
        <begin position="36"/>
        <end position="54"/>
    </location>
</feature>
<dbReference type="AlphaFoldDB" id="A0A1G1WKV6"/>
<reference evidence="3 4" key="1">
    <citation type="journal article" date="2016" name="Nat. Commun.">
        <title>Thousands of microbial genomes shed light on interconnected biogeochemical processes in an aquifer system.</title>
        <authorList>
            <person name="Anantharaman K."/>
            <person name="Brown C.T."/>
            <person name="Hug L.A."/>
            <person name="Sharon I."/>
            <person name="Castelle C.J."/>
            <person name="Probst A.J."/>
            <person name="Thomas B.C."/>
            <person name="Singh A."/>
            <person name="Wilkins M.J."/>
            <person name="Karaoz U."/>
            <person name="Brodie E.L."/>
            <person name="Williams K.H."/>
            <person name="Hubbard S.S."/>
            <person name="Banfield J.F."/>
        </authorList>
    </citation>
    <scope>NUCLEOTIDE SEQUENCE [LARGE SCALE GENOMIC DNA]</scope>
</reference>
<evidence type="ECO:0000256" key="1">
    <source>
        <dbReference type="SAM" id="MobiDB-lite"/>
    </source>
</evidence>
<evidence type="ECO:0000313" key="3">
    <source>
        <dbReference type="EMBL" id="OGY28375.1"/>
    </source>
</evidence>
<evidence type="ECO:0000256" key="2">
    <source>
        <dbReference type="SAM" id="Phobius"/>
    </source>
</evidence>
<dbReference type="EMBL" id="MHCU01000003">
    <property type="protein sequence ID" value="OGY28375.1"/>
    <property type="molecule type" value="Genomic_DNA"/>
</dbReference>
<sequence>MADAAPDKNTEFLEGPDDKDRFGFLKQIDFNNYKQLLIFLGVSVVLAIGLYIFIRIGQESVVRQNVKKPKEQVTQTQSDENYKTQITFNQDQQRKNDVVLINSALKAYFLTNKAAPELLDDLVPKDLPELPTDPKTNQSYTYSPTDDLKNWKISAELSDGTPFEVSGP</sequence>
<feature type="region of interest" description="Disordered" evidence="1">
    <location>
        <begin position="125"/>
        <end position="146"/>
    </location>
</feature>
<feature type="compositionally biased region" description="Polar residues" evidence="1">
    <location>
        <begin position="134"/>
        <end position="144"/>
    </location>
</feature>
<name>A0A1G1WKV6_9BACT</name>
<keyword evidence="2" id="KW-0472">Membrane</keyword>
<evidence type="ECO:0008006" key="5">
    <source>
        <dbReference type="Google" id="ProtNLM"/>
    </source>
</evidence>
<proteinExistence type="predicted"/>
<dbReference type="Proteomes" id="UP000176645">
    <property type="component" value="Unassembled WGS sequence"/>
</dbReference>
<accession>A0A1G1WKV6</accession>